<keyword evidence="1" id="KW-1133">Transmembrane helix</keyword>
<feature type="transmembrane region" description="Helical" evidence="1">
    <location>
        <begin position="112"/>
        <end position="131"/>
    </location>
</feature>
<keyword evidence="1" id="KW-0812">Transmembrane</keyword>
<dbReference type="STRING" id="1185767.IIF7_18022"/>
<evidence type="ECO:0000313" key="3">
    <source>
        <dbReference type="Proteomes" id="UP000192746"/>
    </source>
</evidence>
<evidence type="ECO:0000256" key="1">
    <source>
        <dbReference type="SAM" id="Phobius"/>
    </source>
</evidence>
<keyword evidence="1" id="KW-0472">Membrane</keyword>
<dbReference type="EMBL" id="ARYN01000020">
    <property type="protein sequence ID" value="ORL43998.1"/>
    <property type="molecule type" value="Genomic_DNA"/>
</dbReference>
<reference evidence="2 3" key="1">
    <citation type="submission" date="2013-04" db="EMBL/GenBank/DDBJ databases">
        <title>Zunongwangia sp. 22II14-10F7 Genome Sequencing.</title>
        <authorList>
            <person name="Lai Q."/>
            <person name="Shao Z."/>
        </authorList>
    </citation>
    <scope>NUCLEOTIDE SEQUENCE [LARGE SCALE GENOMIC DNA]</scope>
    <source>
        <strain evidence="2 3">22II14-10F7</strain>
    </source>
</reference>
<name>A0A1Y1SZ19_9FLAO</name>
<dbReference type="OrthoDB" id="838175at2"/>
<dbReference type="Proteomes" id="UP000192746">
    <property type="component" value="Unassembled WGS sequence"/>
</dbReference>
<gene>
    <name evidence="2" type="ORF">IIF7_18022</name>
</gene>
<comment type="caution">
    <text evidence="2">The sequence shown here is derived from an EMBL/GenBank/DDBJ whole genome shotgun (WGS) entry which is preliminary data.</text>
</comment>
<dbReference type="AlphaFoldDB" id="A0A1Y1SZ19"/>
<feature type="transmembrane region" description="Helical" evidence="1">
    <location>
        <begin position="137"/>
        <end position="155"/>
    </location>
</feature>
<sequence>MLIEIYFDPLEEIISYFPELKNQLTNKDLEISFISGSDQLVSACINIISIGLIDLCDSIVFYADDAKIYSRDMLIQDTSESLDHIEKQMDSILEVIITEHSKYKEKKKKESINHNIIDIVLLGLLLVSMILKNKNLISWYIPLLLFAFVLIKSIIQHNKRKKI</sequence>
<protein>
    <submittedName>
        <fullName evidence="2">Uncharacterized protein</fullName>
    </submittedName>
</protein>
<dbReference type="RefSeq" id="WP_084843080.1">
    <property type="nucleotide sequence ID" value="NZ_ARYN01000020.1"/>
</dbReference>
<organism evidence="2 3">
    <name type="scientific">Zunongwangia atlantica 22II14-10F7</name>
    <dbReference type="NCBI Taxonomy" id="1185767"/>
    <lineage>
        <taxon>Bacteria</taxon>
        <taxon>Pseudomonadati</taxon>
        <taxon>Bacteroidota</taxon>
        <taxon>Flavobacteriia</taxon>
        <taxon>Flavobacteriales</taxon>
        <taxon>Flavobacteriaceae</taxon>
        <taxon>Zunongwangia</taxon>
    </lineage>
</organism>
<keyword evidence="3" id="KW-1185">Reference proteome</keyword>
<proteinExistence type="predicted"/>
<accession>A0A1Y1SZ19</accession>
<evidence type="ECO:0000313" key="2">
    <source>
        <dbReference type="EMBL" id="ORL43998.1"/>
    </source>
</evidence>